<dbReference type="InterPro" id="IPR041371">
    <property type="entry name" value="GH92_N"/>
</dbReference>
<dbReference type="Gene3D" id="2.70.98.10">
    <property type="match status" value="1"/>
</dbReference>
<dbReference type="NCBIfam" id="TIGR01180">
    <property type="entry name" value="aman2_put"/>
    <property type="match status" value="1"/>
</dbReference>
<comment type="caution">
    <text evidence="8">The sequence shown here is derived from an EMBL/GenBank/DDBJ whole genome shotgun (WGS) entry which is preliminary data.</text>
</comment>
<keyword evidence="3" id="KW-0106">Calcium</keyword>
<dbReference type="InterPro" id="IPR029411">
    <property type="entry name" value="RG-lyase_III"/>
</dbReference>
<dbReference type="Gene3D" id="1.20.1050.60">
    <property type="entry name" value="alpha-1,2-mannosidase"/>
    <property type="match status" value="1"/>
</dbReference>
<evidence type="ECO:0000256" key="1">
    <source>
        <dbReference type="ARBA" id="ARBA00001913"/>
    </source>
</evidence>
<gene>
    <name evidence="8" type="ORF">GQ41_3081</name>
</gene>
<dbReference type="InterPro" id="IPR005887">
    <property type="entry name" value="GH92_a_mannosidase_put"/>
</dbReference>
<dbReference type="Gene3D" id="1.20.1610.10">
    <property type="entry name" value="alpha-1,2-mannosidases domains"/>
    <property type="match status" value="1"/>
</dbReference>
<name>A0ABY3ACP7_9FLAO</name>
<dbReference type="SUPFAM" id="SSF48208">
    <property type="entry name" value="Six-hairpin glycosidases"/>
    <property type="match status" value="1"/>
</dbReference>
<feature type="domain" description="Glycosyl hydrolase family 92 N-terminal" evidence="7">
    <location>
        <begin position="308"/>
        <end position="575"/>
    </location>
</feature>
<proteinExistence type="predicted"/>
<evidence type="ECO:0000313" key="8">
    <source>
        <dbReference type="EMBL" id="TQO38434.1"/>
    </source>
</evidence>
<organism evidence="8 9">
    <name type="scientific">Arenibacter algicola</name>
    <dbReference type="NCBI Taxonomy" id="616991"/>
    <lineage>
        <taxon>Bacteria</taxon>
        <taxon>Pseudomonadati</taxon>
        <taxon>Bacteroidota</taxon>
        <taxon>Flavobacteriia</taxon>
        <taxon>Flavobacteriales</taxon>
        <taxon>Flavobacteriaceae</taxon>
        <taxon>Arenibacter</taxon>
    </lineage>
</organism>
<comment type="cofactor">
    <cofactor evidence="1">
        <name>Ca(2+)</name>
        <dbReference type="ChEBI" id="CHEBI:29108"/>
    </cofactor>
</comment>
<dbReference type="InterPro" id="IPR008928">
    <property type="entry name" value="6-hairpin_glycosidase_sf"/>
</dbReference>
<dbReference type="InterPro" id="IPR012939">
    <property type="entry name" value="Glyco_hydro_92"/>
</dbReference>
<dbReference type="EMBL" id="VHIF01000001">
    <property type="protein sequence ID" value="TQO38434.1"/>
    <property type="molecule type" value="Genomic_DNA"/>
</dbReference>
<dbReference type="InterPro" id="IPR050883">
    <property type="entry name" value="PNGase"/>
</dbReference>
<evidence type="ECO:0000256" key="2">
    <source>
        <dbReference type="ARBA" id="ARBA00011245"/>
    </source>
</evidence>
<dbReference type="Pfam" id="PF07971">
    <property type="entry name" value="Glyco_hydro_92"/>
    <property type="match status" value="1"/>
</dbReference>
<feature type="region of interest" description="Disordered" evidence="4">
    <location>
        <begin position="1061"/>
        <end position="1080"/>
    </location>
</feature>
<dbReference type="SUPFAM" id="SSF49785">
    <property type="entry name" value="Galactose-binding domain-like"/>
    <property type="match status" value="1"/>
</dbReference>
<dbReference type="Pfam" id="PF14683">
    <property type="entry name" value="CBM-like"/>
    <property type="match status" value="1"/>
</dbReference>
<evidence type="ECO:0000259" key="5">
    <source>
        <dbReference type="Pfam" id="PF07971"/>
    </source>
</evidence>
<feature type="domain" description="Glycosyl hydrolase family 92" evidence="5">
    <location>
        <begin position="581"/>
        <end position="1061"/>
    </location>
</feature>
<dbReference type="PROSITE" id="PS51257">
    <property type="entry name" value="PROKAR_LIPOPROTEIN"/>
    <property type="match status" value="1"/>
</dbReference>
<dbReference type="PANTHER" id="PTHR12143:SF39">
    <property type="entry name" value="SECRETED PROTEIN"/>
    <property type="match status" value="1"/>
</dbReference>
<evidence type="ECO:0000256" key="3">
    <source>
        <dbReference type="ARBA" id="ARBA00022837"/>
    </source>
</evidence>
<dbReference type="RefSeq" id="WP_142190053.1">
    <property type="nucleotide sequence ID" value="NZ_VHIF01000001.1"/>
</dbReference>
<dbReference type="PANTHER" id="PTHR12143">
    <property type="entry name" value="PEPTIDE N-GLYCANASE PNGASE -RELATED"/>
    <property type="match status" value="1"/>
</dbReference>
<protein>
    <submittedName>
        <fullName evidence="8">Alpha-1,2-mannosidase</fullName>
    </submittedName>
</protein>
<reference evidence="8 9" key="1">
    <citation type="submission" date="2019-06" db="EMBL/GenBank/DDBJ databases">
        <title>A large-scale integrated study on North Sea by COGITO (Coastal Microbe Genomic &amp; Taxonomic Observatory).</title>
        <authorList>
            <person name="Teeling H."/>
        </authorList>
    </citation>
    <scope>NUCLEOTIDE SEQUENCE [LARGE SCALE GENOMIC DNA]</scope>
    <source>
        <strain evidence="8 9">MAR_2009_79</strain>
    </source>
</reference>
<evidence type="ECO:0000259" key="7">
    <source>
        <dbReference type="Pfam" id="PF17678"/>
    </source>
</evidence>
<dbReference type="Proteomes" id="UP000315363">
    <property type="component" value="Unassembled WGS sequence"/>
</dbReference>
<evidence type="ECO:0000259" key="6">
    <source>
        <dbReference type="Pfam" id="PF14683"/>
    </source>
</evidence>
<evidence type="ECO:0000313" key="9">
    <source>
        <dbReference type="Proteomes" id="UP000315363"/>
    </source>
</evidence>
<accession>A0ABY3ACP7</accession>
<evidence type="ECO:0000256" key="4">
    <source>
        <dbReference type="SAM" id="MobiDB-lite"/>
    </source>
</evidence>
<feature type="domain" description="Rhamnogalacturonan lyase" evidence="6">
    <location>
        <begin position="26"/>
        <end position="196"/>
    </location>
</feature>
<dbReference type="Gene3D" id="3.30.2080.10">
    <property type="entry name" value="GH92 mannosidase domain"/>
    <property type="match status" value="1"/>
</dbReference>
<dbReference type="Pfam" id="PF17678">
    <property type="entry name" value="Glyco_hydro_92N"/>
    <property type="match status" value="1"/>
</dbReference>
<dbReference type="InterPro" id="IPR014718">
    <property type="entry name" value="GH-type_carb-bd"/>
</dbReference>
<sequence>MKKNTILTALVMAATIISCHAQKEIIWKIGESDNNSAEFALSQGEYQKFLEHDFGWEDKYFLIGNSEEKKDFPFVLPGAIDYWGGTSGLAGIRPHEINILFGIETQPRTNDWQLIVDILDCNPENPPYLKVTVNGKSWKYKLENGRNPEALKGQISNTKEQKISIPIPSDLIKKGGNHIQLTILEGSWLVFDQVRLEGPAKASLLGPKNAFVRNIVPAEYELDIKGKRYQPLLLDVQHLKGYPKIKVMLDGQQIFEEVVEHGRNIYEVPMTAVRKAKQSSYTIYLNGEEIDKGAIPRRPQELHRLSDYVDTKIGTGHSRWMIAPGPWMPFGMVKISPDNQNGGWQAGYQPSFESVGTFSHIHEWTMAGLGTMPTNGPLITEIGNPEDPDSGYRSLIDKSSEQAPLGYYSVLLSDYNIKAELTATTRASFQRYTYPQNEPQSRILIDLQIPSEYSYQLEETYFEKVNDHKIVGYSKQVSPSVWGEGYYRKQFIEDGDKPKEWDDIAQEYTVHFVMEFDQPIKRFGIWTDGQEEGNKDVSTIDNVNQLTLKNPDDVVGFVEFNTRDNQVVQTRTAISYVSIDNATLNLQEEITKPFGWSFDKVRENQEKAWNKLLERVVITSNDRLEKTKFYSNMYRALVSRNIFSDVDGSWVDAEENIQKITDPNGVALGCDAFWNTFWNLNQFWNLATPDWSSKWVNSQLAMYDANGWLAKGPAGMEYIPVMVAEHEIPLIVGAYQMGVGNIDAEKAFEAVYKMQTTTGQKVGNGYAGNRDLEPYLKYKYVPYNKGRFSNTLEYSFDDFAVSQLAKALGKDKEYSEFIKRGYWWKNAINPENGFAHLRHSNGSWYPDFDPIKTAGNFQFVEGNAWQLTFFVPQDVPALASIIGEEEFAERLDGGFKVSSPWRYNAPNEMYWDFPVTQGNQQSMHFSFLFNWVKKPWLTQKWSRDIMDRYYGHGISNAYLGDEDQGQMSAWFLMSAMGLFQTDGGTRTQPIYEIGSPLYERIEIDLGNQYNRGKTFVIEAKNTSFQNKYVQNATLNGNKLSNFWFPASELLKGGKLELEMGPEPNKSWGVKALPPSMSNSK</sequence>
<keyword evidence="9" id="KW-1185">Reference proteome</keyword>
<comment type="subunit">
    <text evidence="2">Monomer.</text>
</comment>
<dbReference type="InterPro" id="IPR008979">
    <property type="entry name" value="Galactose-bd-like_sf"/>
</dbReference>